<gene>
    <name evidence="1" type="ORF">F8M41_006027</name>
</gene>
<comment type="caution">
    <text evidence="1">The sequence shown here is derived from an EMBL/GenBank/DDBJ whole genome shotgun (WGS) entry which is preliminary data.</text>
</comment>
<reference evidence="1 2" key="1">
    <citation type="journal article" date="2019" name="Environ. Microbiol.">
        <title>At the nexus of three kingdoms: the genome of the mycorrhizal fungus Gigaspora margarita provides insights into plant, endobacterial and fungal interactions.</title>
        <authorList>
            <person name="Venice F."/>
            <person name="Ghignone S."/>
            <person name="Salvioli di Fossalunga A."/>
            <person name="Amselem J."/>
            <person name="Novero M."/>
            <person name="Xianan X."/>
            <person name="Sedzielewska Toro K."/>
            <person name="Morin E."/>
            <person name="Lipzen A."/>
            <person name="Grigoriev I.V."/>
            <person name="Henrissat B."/>
            <person name="Martin F.M."/>
            <person name="Bonfante P."/>
        </authorList>
    </citation>
    <scope>NUCLEOTIDE SEQUENCE [LARGE SCALE GENOMIC DNA]</scope>
    <source>
        <strain evidence="1 2">BEG34</strain>
    </source>
</reference>
<evidence type="ECO:0000313" key="1">
    <source>
        <dbReference type="EMBL" id="KAF0540926.1"/>
    </source>
</evidence>
<protein>
    <submittedName>
        <fullName evidence="1">Uncharacterized protein</fullName>
    </submittedName>
</protein>
<organism evidence="1 2">
    <name type="scientific">Gigaspora margarita</name>
    <dbReference type="NCBI Taxonomy" id="4874"/>
    <lineage>
        <taxon>Eukaryota</taxon>
        <taxon>Fungi</taxon>
        <taxon>Fungi incertae sedis</taxon>
        <taxon>Mucoromycota</taxon>
        <taxon>Glomeromycotina</taxon>
        <taxon>Glomeromycetes</taxon>
        <taxon>Diversisporales</taxon>
        <taxon>Gigasporaceae</taxon>
        <taxon>Gigaspora</taxon>
    </lineage>
</organism>
<keyword evidence="2" id="KW-1185">Reference proteome</keyword>
<accession>A0A8H4AX67</accession>
<dbReference type="EMBL" id="WTPW01000160">
    <property type="protein sequence ID" value="KAF0540926.1"/>
    <property type="molecule type" value="Genomic_DNA"/>
</dbReference>
<dbReference type="Proteomes" id="UP000439903">
    <property type="component" value="Unassembled WGS sequence"/>
</dbReference>
<dbReference type="AlphaFoldDB" id="A0A8H4AX67"/>
<evidence type="ECO:0000313" key="2">
    <source>
        <dbReference type="Proteomes" id="UP000439903"/>
    </source>
</evidence>
<proteinExistence type="predicted"/>
<name>A0A8H4AX67_GIGMA</name>
<sequence length="71" mass="8349">MKRKLDVLITRKKMIKTLRVISMSKSDSRPHWIVVIILDSMNDPVINFSCAMETFLLNRGSIRLNQYLRNV</sequence>